<keyword evidence="2 9" id="KW-0813">Transport</keyword>
<evidence type="ECO:0000256" key="4">
    <source>
        <dbReference type="ARBA" id="ARBA00022892"/>
    </source>
</evidence>
<dbReference type="GO" id="GO:0006888">
    <property type="term" value="P:endoplasmic reticulum to Golgi vesicle-mediated transport"/>
    <property type="evidence" value="ECO:0007669"/>
    <property type="project" value="UniProtKB-UniRule"/>
</dbReference>
<evidence type="ECO:0000256" key="8">
    <source>
        <dbReference type="ARBA" id="ARBA00046941"/>
    </source>
</evidence>
<evidence type="ECO:0000256" key="9">
    <source>
        <dbReference type="RuleBase" id="RU366065"/>
    </source>
</evidence>
<evidence type="ECO:0000256" key="7">
    <source>
        <dbReference type="ARBA" id="ARBA00046052"/>
    </source>
</evidence>
<sequence>MASTFHTVFAFSCQLSPQPGSSGIKAMDCGSYKFFCFQSPTGTKFICQTDTKVTDERAEAFLEKCYEIYSDYALKNPFYSLEMPIRADLFDIHLKSSIELVDRPLMRS</sequence>
<proteinExistence type="inferred from homology"/>
<organism evidence="10">
    <name type="scientific">Oikopleura dioica</name>
    <name type="common">Tunicate</name>
    <dbReference type="NCBI Taxonomy" id="34765"/>
    <lineage>
        <taxon>Eukaryota</taxon>
        <taxon>Metazoa</taxon>
        <taxon>Chordata</taxon>
        <taxon>Tunicata</taxon>
        <taxon>Appendicularia</taxon>
        <taxon>Copelata</taxon>
        <taxon>Oikopleuridae</taxon>
        <taxon>Oikopleura</taxon>
    </lineage>
</organism>
<evidence type="ECO:0000256" key="3">
    <source>
        <dbReference type="ARBA" id="ARBA00022824"/>
    </source>
</evidence>
<dbReference type="GO" id="GO:0005783">
    <property type="term" value="C:endoplasmic reticulum"/>
    <property type="evidence" value="ECO:0007669"/>
    <property type="project" value="UniProtKB-SubCell"/>
</dbReference>
<gene>
    <name evidence="10" type="ORF">GSOID_T00021815001</name>
</gene>
<comment type="subcellular location">
    <subcellularLocation>
        <location evidence="9">Endoplasmic reticulum</location>
    </subcellularLocation>
    <subcellularLocation>
        <location evidence="9">Golgi apparatus</location>
        <location evidence="9">cis-Golgi network</location>
    </subcellularLocation>
    <subcellularLocation>
        <location evidence="1">Golgi apparatus</location>
    </subcellularLocation>
</comment>
<comment type="subunit">
    <text evidence="8">Component of the multisubunit TRAPP (transport protein particle) complex, which includes at least TRAPPC2, TRAPPC2L, TRAPPC3, TRAPPC3L, TRAPPC4, TRAPPC5, TRAPPC8, TRAPPC9, TRAPPC10, TRAPPC11 and TRAPPC12. Interacts with SDC2.</text>
</comment>
<evidence type="ECO:0000256" key="6">
    <source>
        <dbReference type="ARBA" id="ARBA00038179"/>
    </source>
</evidence>
<evidence type="ECO:0000256" key="1">
    <source>
        <dbReference type="ARBA" id="ARBA00004555"/>
    </source>
</evidence>
<dbReference type="PANTHER" id="PTHR23249">
    <property type="entry name" value="TRAFFICKING PROTEIN PARTICLE COMPLEX SUBUNIT"/>
    <property type="match status" value="1"/>
</dbReference>
<dbReference type="GO" id="GO:0005794">
    <property type="term" value="C:Golgi apparatus"/>
    <property type="evidence" value="ECO:0007669"/>
    <property type="project" value="UniProtKB-SubCell"/>
</dbReference>
<dbReference type="EMBL" id="FN654454">
    <property type="protein sequence ID" value="CBY33860.1"/>
    <property type="molecule type" value="Genomic_DNA"/>
</dbReference>
<dbReference type="SUPFAM" id="SSF64356">
    <property type="entry name" value="SNARE-like"/>
    <property type="match status" value="1"/>
</dbReference>
<dbReference type="InterPro" id="IPR011012">
    <property type="entry name" value="Longin-like_dom_sf"/>
</dbReference>
<comment type="subunit">
    <text evidence="9">Part of the multisubunit transport protein particle (TRAPP) complex.</text>
</comment>
<reference evidence="10" key="1">
    <citation type="journal article" date="2010" name="Science">
        <title>Plasticity of animal genome architecture unmasked by rapid evolution of a pelagic tunicate.</title>
        <authorList>
            <person name="Denoeud F."/>
            <person name="Henriet S."/>
            <person name="Mungpakdee S."/>
            <person name="Aury J.M."/>
            <person name="Da Silva C."/>
            <person name="Brinkmann H."/>
            <person name="Mikhaleva J."/>
            <person name="Olsen L.C."/>
            <person name="Jubin C."/>
            <person name="Canestro C."/>
            <person name="Bouquet J.M."/>
            <person name="Danks G."/>
            <person name="Poulain J."/>
            <person name="Campsteijn C."/>
            <person name="Adamski M."/>
            <person name="Cross I."/>
            <person name="Yadetie F."/>
            <person name="Muffato M."/>
            <person name="Louis A."/>
            <person name="Butcher S."/>
            <person name="Tsagkogeorga G."/>
            <person name="Konrad A."/>
            <person name="Singh S."/>
            <person name="Jensen M.F."/>
            <person name="Cong E.H."/>
            <person name="Eikeseth-Otteraa H."/>
            <person name="Noel B."/>
            <person name="Anthouard V."/>
            <person name="Porcel B.M."/>
            <person name="Kachouri-Lafond R."/>
            <person name="Nishino A."/>
            <person name="Ugolini M."/>
            <person name="Chourrout P."/>
            <person name="Nishida H."/>
            <person name="Aasland R."/>
            <person name="Huzurbazar S."/>
            <person name="Westhof E."/>
            <person name="Delsuc F."/>
            <person name="Lehrach H."/>
            <person name="Reinhardt R."/>
            <person name="Weissenbach J."/>
            <person name="Roy S.W."/>
            <person name="Artiguenave F."/>
            <person name="Postlethwait J.H."/>
            <person name="Manak J.R."/>
            <person name="Thompson E.M."/>
            <person name="Jaillon O."/>
            <person name="Du Pasquier L."/>
            <person name="Boudinot P."/>
            <person name="Liberles D.A."/>
            <person name="Volff J.N."/>
            <person name="Philippe H."/>
            <person name="Lenhard B."/>
            <person name="Roest Crollius H."/>
            <person name="Wincker P."/>
            <person name="Chourrout D."/>
        </authorList>
    </citation>
    <scope>NUCLEOTIDE SEQUENCE [LARGE SCALE GENOMIC DNA]</scope>
</reference>
<dbReference type="Pfam" id="PF04099">
    <property type="entry name" value="Sybindin"/>
    <property type="match status" value="1"/>
</dbReference>
<dbReference type="GO" id="GO:0030008">
    <property type="term" value="C:TRAPP complex"/>
    <property type="evidence" value="ECO:0007669"/>
    <property type="project" value="UniProtKB-UniRule"/>
</dbReference>
<name>E4YEB0_OIKDI</name>
<keyword evidence="4 9" id="KW-0931">ER-Golgi transport</keyword>
<protein>
    <recommendedName>
        <fullName evidence="9">Trafficking protein particle complex subunit</fullName>
    </recommendedName>
</protein>
<keyword evidence="5 9" id="KW-0333">Golgi apparatus</keyword>
<comment type="similarity">
    <text evidence="6">Belongs to the TRAPP small subunits family. TRAPPC4 subfamily.</text>
</comment>
<dbReference type="Gene3D" id="3.30.450.70">
    <property type="match status" value="1"/>
</dbReference>
<dbReference type="AlphaFoldDB" id="E4YEB0"/>
<evidence type="ECO:0000256" key="5">
    <source>
        <dbReference type="ARBA" id="ARBA00023034"/>
    </source>
</evidence>
<accession>E4YEB0</accession>
<dbReference type="Proteomes" id="UP000011014">
    <property type="component" value="Unassembled WGS sequence"/>
</dbReference>
<evidence type="ECO:0000256" key="2">
    <source>
        <dbReference type="ARBA" id="ARBA00022448"/>
    </source>
</evidence>
<dbReference type="InterPro" id="IPR007233">
    <property type="entry name" value="TRAPPC"/>
</dbReference>
<dbReference type="PANTHER" id="PTHR23249:SF15">
    <property type="entry name" value="TRAFFICKING PROTEIN PARTICLE COMPLEX SUBUNIT 4"/>
    <property type="match status" value="1"/>
</dbReference>
<dbReference type="SMART" id="SM01399">
    <property type="entry name" value="Sybindin"/>
    <property type="match status" value="1"/>
</dbReference>
<comment type="function">
    <text evidence="7">Core component of the TRAPP complexes which has a function of guanine nucleotide exchange factor activity for Rab1 GTPase. Plays a role in vesicular transport from endoplasmic reticulum to Golgi and autophagy. May play a role in dendrite postsynaptic membrane trafficking.</text>
</comment>
<keyword evidence="3 9" id="KW-0256">Endoplasmic reticulum</keyword>
<evidence type="ECO:0000313" key="10">
    <source>
        <dbReference type="EMBL" id="CBY33860.1"/>
    </source>
</evidence>